<feature type="region of interest" description="Disordered" evidence="1">
    <location>
        <begin position="113"/>
        <end position="148"/>
    </location>
</feature>
<feature type="compositionally biased region" description="Polar residues" evidence="1">
    <location>
        <begin position="1"/>
        <end position="19"/>
    </location>
</feature>
<gene>
    <name evidence="2" type="ORF">HPP92_008471</name>
</gene>
<proteinExistence type="predicted"/>
<evidence type="ECO:0000313" key="2">
    <source>
        <dbReference type="EMBL" id="KAG0484392.1"/>
    </source>
</evidence>
<organism evidence="2 3">
    <name type="scientific">Vanilla planifolia</name>
    <name type="common">Vanilla</name>
    <dbReference type="NCBI Taxonomy" id="51239"/>
    <lineage>
        <taxon>Eukaryota</taxon>
        <taxon>Viridiplantae</taxon>
        <taxon>Streptophyta</taxon>
        <taxon>Embryophyta</taxon>
        <taxon>Tracheophyta</taxon>
        <taxon>Spermatophyta</taxon>
        <taxon>Magnoliopsida</taxon>
        <taxon>Liliopsida</taxon>
        <taxon>Asparagales</taxon>
        <taxon>Orchidaceae</taxon>
        <taxon>Vanilloideae</taxon>
        <taxon>Vanilleae</taxon>
        <taxon>Vanilla</taxon>
    </lineage>
</organism>
<comment type="caution">
    <text evidence="2">The sequence shown here is derived from an EMBL/GenBank/DDBJ whole genome shotgun (WGS) entry which is preliminary data.</text>
</comment>
<sequence length="148" mass="16356">MISTNNDAKPEQLRTSFIKQPSGPYKRGKKDEKQKVWQEEEMTELKRRRKRVVGAKKGGSSKVVLKANLVTVTGTMDVSPLPGHLRKRRHGVEIVPAKKVDSSAWHFAATFVGDGGKRKKSDEKGREGGEGREGGSETVVTSTLTRAR</sequence>
<feature type="region of interest" description="Disordered" evidence="1">
    <location>
        <begin position="1"/>
        <end position="58"/>
    </location>
</feature>
<dbReference type="AlphaFoldDB" id="A0A835REE0"/>
<name>A0A835REE0_VANPL</name>
<dbReference type="Proteomes" id="UP000636800">
    <property type="component" value="Unassembled WGS sequence"/>
</dbReference>
<evidence type="ECO:0000256" key="1">
    <source>
        <dbReference type="SAM" id="MobiDB-lite"/>
    </source>
</evidence>
<dbReference type="OrthoDB" id="690994at2759"/>
<dbReference type="EMBL" id="JADCNL010000004">
    <property type="protein sequence ID" value="KAG0484392.1"/>
    <property type="molecule type" value="Genomic_DNA"/>
</dbReference>
<accession>A0A835REE0</accession>
<feature type="compositionally biased region" description="Basic and acidic residues" evidence="1">
    <location>
        <begin position="120"/>
        <end position="135"/>
    </location>
</feature>
<evidence type="ECO:0000313" key="3">
    <source>
        <dbReference type="Proteomes" id="UP000636800"/>
    </source>
</evidence>
<keyword evidence="3" id="KW-1185">Reference proteome</keyword>
<reference evidence="2 3" key="1">
    <citation type="journal article" date="2020" name="Nat. Food">
        <title>A phased Vanilla planifolia genome enables genetic improvement of flavour and production.</title>
        <authorList>
            <person name="Hasing T."/>
            <person name="Tang H."/>
            <person name="Brym M."/>
            <person name="Khazi F."/>
            <person name="Huang T."/>
            <person name="Chambers A.H."/>
        </authorList>
    </citation>
    <scope>NUCLEOTIDE SEQUENCE [LARGE SCALE GENOMIC DNA]</scope>
    <source>
        <tissue evidence="2">Leaf</tissue>
    </source>
</reference>
<feature type="compositionally biased region" description="Basic and acidic residues" evidence="1">
    <location>
        <begin position="29"/>
        <end position="38"/>
    </location>
</feature>
<protein>
    <submittedName>
        <fullName evidence="2">Uncharacterized protein</fullName>
    </submittedName>
</protein>
<feature type="compositionally biased region" description="Polar residues" evidence="1">
    <location>
        <begin position="138"/>
        <end position="148"/>
    </location>
</feature>